<dbReference type="GO" id="GO:0012505">
    <property type="term" value="C:endomembrane system"/>
    <property type="evidence" value="ECO:0007669"/>
    <property type="project" value="UniProtKB-SubCell"/>
</dbReference>
<protein>
    <submittedName>
        <fullName evidence="9">Peptidase family M50</fullName>
    </submittedName>
</protein>
<evidence type="ECO:0000256" key="6">
    <source>
        <dbReference type="ARBA" id="ARBA00023136"/>
    </source>
</evidence>
<dbReference type="InterPro" id="IPR008915">
    <property type="entry name" value="Peptidase_M50"/>
</dbReference>
<dbReference type="OrthoDB" id="9759690at2"/>
<gene>
    <name evidence="9" type="ORF">Pla100_05330</name>
</gene>
<reference evidence="9 10" key="1">
    <citation type="submission" date="2019-02" db="EMBL/GenBank/DDBJ databases">
        <title>Deep-cultivation of Planctomycetes and their phenomic and genomic characterization uncovers novel biology.</title>
        <authorList>
            <person name="Wiegand S."/>
            <person name="Jogler M."/>
            <person name="Boedeker C."/>
            <person name="Pinto D."/>
            <person name="Vollmers J."/>
            <person name="Rivas-Marin E."/>
            <person name="Kohn T."/>
            <person name="Peeters S.H."/>
            <person name="Heuer A."/>
            <person name="Rast P."/>
            <person name="Oberbeckmann S."/>
            <person name="Bunk B."/>
            <person name="Jeske O."/>
            <person name="Meyerdierks A."/>
            <person name="Storesund J.E."/>
            <person name="Kallscheuer N."/>
            <person name="Luecker S."/>
            <person name="Lage O.M."/>
            <person name="Pohl T."/>
            <person name="Merkel B.J."/>
            <person name="Hornburger P."/>
            <person name="Mueller R.-W."/>
            <person name="Bruemmer F."/>
            <person name="Labrenz M."/>
            <person name="Spormann A.M."/>
            <person name="Op Den Camp H."/>
            <person name="Overmann J."/>
            <person name="Amann R."/>
            <person name="Jetten M.S.M."/>
            <person name="Mascher T."/>
            <person name="Medema M.H."/>
            <person name="Devos D.P."/>
            <person name="Kaster A.-K."/>
            <person name="Ovreas L."/>
            <person name="Rohde M."/>
            <person name="Galperin M.Y."/>
            <person name="Jogler C."/>
        </authorList>
    </citation>
    <scope>NUCLEOTIDE SEQUENCE [LARGE SCALE GENOMIC DNA]</scope>
    <source>
        <strain evidence="9 10">Pla100</strain>
    </source>
</reference>
<sequence>MIRPWLRSDLQWSRRTRKQRTRWMARDPITLKFFWFGDREYRLLSLFKGQKTLPEIQAVWRERNALDPLDERELAQFVRRLESQGIVQIPGVVSAQRTEDQLRRKHRSRWLSLVGSPLAMRLPLLDPTPLLDRFDGLRRILFRPALLIVSLVLVALVGAFTTAVMSTQWFDRRLLEQLLAGEGVFYFAMAFVLLKSLHELGHALACRHFGGECHEVGVMLLVLVPCLYCDVSDAWKLESRFARIMISSAGMIVELICAALAAIVWMITEPSPIQSVAFSIMLVGSLGTVLINGNPLLRYDGYYILSDWVGIPNLAQQSQEAVHSLVRRVFFRYQTETTHWDADARWLRIYGVAAWAYRLLLLGLIFVGLYQWLNPLGLQWVLLPLSFGVLLAAYGRVHQIIRFIRRERSELRPWMTLTGLVGLGLVIYFFFFVPLPSRVVCRGLVQRSPRESVYAPADAALLKPLDATAATGTVSAGAFLVQLESIELRLQQIQLSGEVAALRQRIEDLAARQVDDLEAASQLATARQSLKKTLPQLEQVNERVDELSVHAPLSGIVMTGARERMTPLSARPDATPISRRAIQRSLDLHNRGAVFPRGTQLAVVASDTTWNAAILVSEAELPWVRVGATTRLRLDRDLNSIFTGRVEAISARPLEQTPEPLQSDTVLRSLIDPRGRIRPATPHYSVNVVVEPTAVCPSHNAIVSASIDSPPRILAQRVRDFMLRLLHGD</sequence>
<comment type="cofactor">
    <cofactor evidence="1">
        <name>Zn(2+)</name>
        <dbReference type="ChEBI" id="CHEBI:29105"/>
    </cofactor>
</comment>
<feature type="transmembrane region" description="Helical" evidence="7">
    <location>
        <begin position="145"/>
        <end position="166"/>
    </location>
</feature>
<keyword evidence="6 7" id="KW-0472">Membrane</keyword>
<dbReference type="GO" id="GO:0004222">
    <property type="term" value="F:metalloendopeptidase activity"/>
    <property type="evidence" value="ECO:0007669"/>
    <property type="project" value="InterPro"/>
</dbReference>
<feature type="transmembrane region" description="Helical" evidence="7">
    <location>
        <begin position="376"/>
        <end position="394"/>
    </location>
</feature>
<dbReference type="Pfam" id="PF02163">
    <property type="entry name" value="Peptidase_M50"/>
    <property type="match status" value="1"/>
</dbReference>
<dbReference type="RefSeq" id="WP_146576091.1">
    <property type="nucleotide sequence ID" value="NZ_SJPM01000001.1"/>
</dbReference>
<dbReference type="GO" id="GO:0016020">
    <property type="term" value="C:membrane"/>
    <property type="evidence" value="ECO:0007669"/>
    <property type="project" value="InterPro"/>
</dbReference>
<keyword evidence="10" id="KW-1185">Reference proteome</keyword>
<dbReference type="InterPro" id="IPR001193">
    <property type="entry name" value="MBTPS2"/>
</dbReference>
<evidence type="ECO:0000256" key="5">
    <source>
        <dbReference type="ARBA" id="ARBA00022989"/>
    </source>
</evidence>
<evidence type="ECO:0000313" key="9">
    <source>
        <dbReference type="EMBL" id="TWU03605.1"/>
    </source>
</evidence>
<name>A0A5C6AUD6_9BACT</name>
<dbReference type="EMBL" id="SJPM01000001">
    <property type="protein sequence ID" value="TWU03605.1"/>
    <property type="molecule type" value="Genomic_DNA"/>
</dbReference>
<evidence type="ECO:0000256" key="4">
    <source>
        <dbReference type="ARBA" id="ARBA00022692"/>
    </source>
</evidence>
<evidence type="ECO:0000256" key="3">
    <source>
        <dbReference type="ARBA" id="ARBA00007931"/>
    </source>
</evidence>
<feature type="transmembrane region" description="Helical" evidence="7">
    <location>
        <begin position="349"/>
        <end position="370"/>
    </location>
</feature>
<evidence type="ECO:0000259" key="8">
    <source>
        <dbReference type="Pfam" id="PF02163"/>
    </source>
</evidence>
<evidence type="ECO:0000256" key="1">
    <source>
        <dbReference type="ARBA" id="ARBA00001947"/>
    </source>
</evidence>
<proteinExistence type="inferred from homology"/>
<evidence type="ECO:0000256" key="2">
    <source>
        <dbReference type="ARBA" id="ARBA00004127"/>
    </source>
</evidence>
<dbReference type="Proteomes" id="UP000316213">
    <property type="component" value="Unassembled WGS sequence"/>
</dbReference>
<feature type="transmembrane region" description="Helical" evidence="7">
    <location>
        <begin position="273"/>
        <end position="291"/>
    </location>
</feature>
<dbReference type="PANTHER" id="PTHR13325">
    <property type="entry name" value="PROTEASE M50 MEMBRANE-BOUND TRANSCRIPTION FACTOR SITE 2 PROTEASE"/>
    <property type="match status" value="1"/>
</dbReference>
<accession>A0A5C6AUD6</accession>
<dbReference type="GO" id="GO:0031293">
    <property type="term" value="P:membrane protein intracellular domain proteolysis"/>
    <property type="evidence" value="ECO:0007669"/>
    <property type="project" value="TreeGrafter"/>
</dbReference>
<feature type="domain" description="Peptidase M50" evidence="8">
    <location>
        <begin position="186"/>
        <end position="279"/>
    </location>
</feature>
<comment type="subcellular location">
    <subcellularLocation>
        <location evidence="2">Endomembrane system</location>
        <topology evidence="2">Multi-pass membrane protein</topology>
    </subcellularLocation>
</comment>
<comment type="similarity">
    <text evidence="3">Belongs to the peptidase M50B family.</text>
</comment>
<dbReference type="Gene3D" id="2.40.30.170">
    <property type="match status" value="1"/>
</dbReference>
<feature type="transmembrane region" description="Helical" evidence="7">
    <location>
        <begin position="178"/>
        <end position="197"/>
    </location>
</feature>
<keyword evidence="5 7" id="KW-1133">Transmembrane helix</keyword>
<keyword evidence="4 7" id="KW-0812">Transmembrane</keyword>
<feature type="transmembrane region" description="Helical" evidence="7">
    <location>
        <begin position="241"/>
        <end position="267"/>
    </location>
</feature>
<dbReference type="GO" id="GO:0005737">
    <property type="term" value="C:cytoplasm"/>
    <property type="evidence" value="ECO:0007669"/>
    <property type="project" value="TreeGrafter"/>
</dbReference>
<feature type="transmembrane region" description="Helical" evidence="7">
    <location>
        <begin position="414"/>
        <end position="433"/>
    </location>
</feature>
<dbReference type="PANTHER" id="PTHR13325:SF3">
    <property type="entry name" value="MEMBRANE-BOUND TRANSCRIPTION FACTOR SITE-2 PROTEASE"/>
    <property type="match status" value="1"/>
</dbReference>
<comment type="caution">
    <text evidence="9">The sequence shown here is derived from an EMBL/GenBank/DDBJ whole genome shotgun (WGS) entry which is preliminary data.</text>
</comment>
<evidence type="ECO:0000256" key="7">
    <source>
        <dbReference type="SAM" id="Phobius"/>
    </source>
</evidence>
<organism evidence="9 10">
    <name type="scientific">Neorhodopirellula pilleata</name>
    <dbReference type="NCBI Taxonomy" id="2714738"/>
    <lineage>
        <taxon>Bacteria</taxon>
        <taxon>Pseudomonadati</taxon>
        <taxon>Planctomycetota</taxon>
        <taxon>Planctomycetia</taxon>
        <taxon>Pirellulales</taxon>
        <taxon>Pirellulaceae</taxon>
        <taxon>Neorhodopirellula</taxon>
    </lineage>
</organism>
<evidence type="ECO:0000313" key="10">
    <source>
        <dbReference type="Proteomes" id="UP000316213"/>
    </source>
</evidence>
<dbReference type="AlphaFoldDB" id="A0A5C6AUD6"/>